<accession>S4A794</accession>
<comment type="caution">
    <text evidence="2">The sequence shown here is derived from an EMBL/GenBank/DDBJ whole genome shotgun (WGS) entry which is preliminary data.</text>
</comment>
<feature type="compositionally biased region" description="Low complexity" evidence="1">
    <location>
        <begin position="92"/>
        <end position="104"/>
    </location>
</feature>
<evidence type="ECO:0000313" key="2">
    <source>
        <dbReference type="EMBL" id="EPH46625.1"/>
    </source>
</evidence>
<dbReference type="EMBL" id="AOPZ01000010">
    <property type="protein sequence ID" value="EPH46625.1"/>
    <property type="molecule type" value="Genomic_DNA"/>
</dbReference>
<sequence>MRNAARRRAEQSGQSYEAALKDVLREYEQGRLGAADGAVAQERMGFEEAADAEEFRPRTGGTGYFVAGYSGAFAERWRGRPSMPPIQAATVSAPAGTGSAPSAAQNRRWPSTVARTRRSCWKPDRCPP</sequence>
<keyword evidence="3" id="KW-1185">Reference proteome</keyword>
<feature type="region of interest" description="Disordered" evidence="1">
    <location>
        <begin position="84"/>
        <end position="128"/>
    </location>
</feature>
<dbReference type="Proteomes" id="UP000014629">
    <property type="component" value="Unassembled WGS sequence"/>
</dbReference>
<protein>
    <submittedName>
        <fullName evidence="2">Uncharacterized protein</fullName>
    </submittedName>
</protein>
<organism evidence="2 3">
    <name type="scientific">Streptomyces aurantiacus JA 4570</name>
    <dbReference type="NCBI Taxonomy" id="1286094"/>
    <lineage>
        <taxon>Bacteria</taxon>
        <taxon>Bacillati</taxon>
        <taxon>Actinomycetota</taxon>
        <taxon>Actinomycetes</taxon>
        <taxon>Kitasatosporales</taxon>
        <taxon>Streptomycetaceae</taxon>
        <taxon>Streptomyces</taxon>
        <taxon>Streptomyces aurantiacus group</taxon>
    </lineage>
</organism>
<dbReference type="AlphaFoldDB" id="S4A794"/>
<dbReference type="RefSeq" id="WP_016638423.1">
    <property type="nucleotide sequence ID" value="NZ_AOPZ01000010.1"/>
</dbReference>
<reference evidence="2 3" key="1">
    <citation type="submission" date="2013-02" db="EMBL/GenBank/DDBJ databases">
        <title>Draft Genome Sequence of Streptomyces aurantiacus, Which Produces Setomimycin.</title>
        <authorList>
            <person name="Gruening B.A."/>
            <person name="Praeg A."/>
            <person name="Erxleben A."/>
            <person name="Guenther S."/>
            <person name="Mueller M."/>
        </authorList>
    </citation>
    <scope>NUCLEOTIDE SEQUENCE [LARGE SCALE GENOMIC DNA]</scope>
    <source>
        <strain evidence="2 3">JA 4570</strain>
    </source>
</reference>
<evidence type="ECO:0000256" key="1">
    <source>
        <dbReference type="SAM" id="MobiDB-lite"/>
    </source>
</evidence>
<gene>
    <name evidence="2" type="ORF">STRAU_0289</name>
</gene>
<name>S4A794_9ACTN</name>
<dbReference type="PATRIC" id="fig|1286094.4.peg.285"/>
<evidence type="ECO:0000313" key="3">
    <source>
        <dbReference type="Proteomes" id="UP000014629"/>
    </source>
</evidence>
<proteinExistence type="predicted"/>